<evidence type="ECO:0000313" key="1">
    <source>
        <dbReference type="EMBL" id="KAG0445601.1"/>
    </source>
</evidence>
<sequence>MSFINDNFEKLREAITELRKEVNSVKSEQQEIRKVCDNLAGQLHETRKELTELKQYGRRNNLEIKGVPQLPDESLEALVTRIGEVLQMEIRAKDLDAIHRVPTKDKTKPNIVIKFFARSLRDK</sequence>
<keyword evidence="2" id="KW-1185">Reference proteome</keyword>
<protein>
    <submittedName>
        <fullName evidence="1">Uncharacterized protein</fullName>
    </submittedName>
</protein>
<feature type="non-terminal residue" evidence="1">
    <location>
        <position position="123"/>
    </location>
</feature>
<dbReference type="Proteomes" id="UP000805193">
    <property type="component" value="Unassembled WGS sequence"/>
</dbReference>
<evidence type="ECO:0000313" key="2">
    <source>
        <dbReference type="Proteomes" id="UP000805193"/>
    </source>
</evidence>
<name>A0AC60R0Y6_IXOPE</name>
<comment type="caution">
    <text evidence="1">The sequence shown here is derived from an EMBL/GenBank/DDBJ whole genome shotgun (WGS) entry which is preliminary data.</text>
</comment>
<organism evidence="1 2">
    <name type="scientific">Ixodes persulcatus</name>
    <name type="common">Taiga tick</name>
    <dbReference type="NCBI Taxonomy" id="34615"/>
    <lineage>
        <taxon>Eukaryota</taxon>
        <taxon>Metazoa</taxon>
        <taxon>Ecdysozoa</taxon>
        <taxon>Arthropoda</taxon>
        <taxon>Chelicerata</taxon>
        <taxon>Arachnida</taxon>
        <taxon>Acari</taxon>
        <taxon>Parasitiformes</taxon>
        <taxon>Ixodida</taxon>
        <taxon>Ixodoidea</taxon>
        <taxon>Ixodidae</taxon>
        <taxon>Ixodinae</taxon>
        <taxon>Ixodes</taxon>
    </lineage>
</organism>
<dbReference type="EMBL" id="JABSTQ010000166">
    <property type="protein sequence ID" value="KAG0445601.1"/>
    <property type="molecule type" value="Genomic_DNA"/>
</dbReference>
<gene>
    <name evidence="1" type="ORF">HPB47_013531</name>
</gene>
<reference evidence="1 2" key="1">
    <citation type="journal article" date="2020" name="Cell">
        <title>Large-Scale Comparative Analyses of Tick Genomes Elucidate Their Genetic Diversity and Vector Capacities.</title>
        <authorList>
            <consortium name="Tick Genome and Microbiome Consortium (TIGMIC)"/>
            <person name="Jia N."/>
            <person name="Wang J."/>
            <person name="Shi W."/>
            <person name="Du L."/>
            <person name="Sun Y."/>
            <person name="Zhan W."/>
            <person name="Jiang J.F."/>
            <person name="Wang Q."/>
            <person name="Zhang B."/>
            <person name="Ji P."/>
            <person name="Bell-Sakyi L."/>
            <person name="Cui X.M."/>
            <person name="Yuan T.T."/>
            <person name="Jiang B.G."/>
            <person name="Yang W.F."/>
            <person name="Lam T.T."/>
            <person name="Chang Q.C."/>
            <person name="Ding S.J."/>
            <person name="Wang X.J."/>
            <person name="Zhu J.G."/>
            <person name="Ruan X.D."/>
            <person name="Zhao L."/>
            <person name="Wei J.T."/>
            <person name="Ye R.Z."/>
            <person name="Que T.C."/>
            <person name="Du C.H."/>
            <person name="Zhou Y.H."/>
            <person name="Cheng J.X."/>
            <person name="Dai P.F."/>
            <person name="Guo W.B."/>
            <person name="Han X.H."/>
            <person name="Huang E.J."/>
            <person name="Li L.F."/>
            <person name="Wei W."/>
            <person name="Gao Y.C."/>
            <person name="Liu J.Z."/>
            <person name="Shao H.Z."/>
            <person name="Wang X."/>
            <person name="Wang C.C."/>
            <person name="Yang T.C."/>
            <person name="Huo Q.B."/>
            <person name="Li W."/>
            <person name="Chen H.Y."/>
            <person name="Chen S.E."/>
            <person name="Zhou L.G."/>
            <person name="Ni X.B."/>
            <person name="Tian J.H."/>
            <person name="Sheng Y."/>
            <person name="Liu T."/>
            <person name="Pan Y.S."/>
            <person name="Xia L.Y."/>
            <person name="Li J."/>
            <person name="Zhao F."/>
            <person name="Cao W.C."/>
        </authorList>
    </citation>
    <scope>NUCLEOTIDE SEQUENCE [LARGE SCALE GENOMIC DNA]</scope>
    <source>
        <strain evidence="1">Iper-2018</strain>
    </source>
</reference>
<proteinExistence type="predicted"/>
<accession>A0AC60R0Y6</accession>